<evidence type="ECO:0000256" key="5">
    <source>
        <dbReference type="PROSITE-ProRule" id="PRU00196"/>
    </source>
</evidence>
<keyword evidence="1" id="KW-0732">Signal</keyword>
<feature type="domain" description="SRCR" evidence="6">
    <location>
        <begin position="118"/>
        <end position="162"/>
    </location>
</feature>
<sequence>CEGRVEVFDGHSWGTVCDDRWDWRDAQVVCQQLGCGQARAAPGSARFGRGSGHIFMDDVQCLGNEPALQMCRYRGWGLHNCGHHEDAGVICTAFHQPHRSPLPVNLSIFASVPEVPELRLTSGWDRCAGRVEVYHDGKWGTVCDDHFSMSSGSVVCRQLDCG</sequence>
<dbReference type="Pfam" id="PF00530">
    <property type="entry name" value="SRCR"/>
    <property type="match status" value="2"/>
</dbReference>
<accession>A0A7K6B0Y1</accession>
<proteinExistence type="predicted"/>
<dbReference type="SMART" id="SM00202">
    <property type="entry name" value="SR"/>
    <property type="match status" value="1"/>
</dbReference>
<feature type="non-terminal residue" evidence="7">
    <location>
        <position position="1"/>
    </location>
</feature>
<organism evidence="7 8">
    <name type="scientific">Upupa epops</name>
    <name type="common">Eurasian hoopoe</name>
    <dbReference type="NCBI Taxonomy" id="57439"/>
    <lineage>
        <taxon>Eukaryota</taxon>
        <taxon>Metazoa</taxon>
        <taxon>Chordata</taxon>
        <taxon>Craniata</taxon>
        <taxon>Vertebrata</taxon>
        <taxon>Euteleostomi</taxon>
        <taxon>Archelosauria</taxon>
        <taxon>Archosauria</taxon>
        <taxon>Dinosauria</taxon>
        <taxon>Saurischia</taxon>
        <taxon>Theropoda</taxon>
        <taxon>Coelurosauria</taxon>
        <taxon>Aves</taxon>
        <taxon>Neognathae</taxon>
        <taxon>Neoaves</taxon>
        <taxon>Telluraves</taxon>
        <taxon>Coraciimorphae</taxon>
        <taxon>Bucerotiformes</taxon>
        <taxon>Upupidae</taxon>
        <taxon>Upupa</taxon>
    </lineage>
</organism>
<dbReference type="GO" id="GO:0004252">
    <property type="term" value="F:serine-type endopeptidase activity"/>
    <property type="evidence" value="ECO:0007669"/>
    <property type="project" value="TreeGrafter"/>
</dbReference>
<dbReference type="GO" id="GO:0005615">
    <property type="term" value="C:extracellular space"/>
    <property type="evidence" value="ECO:0007669"/>
    <property type="project" value="TreeGrafter"/>
</dbReference>
<feature type="non-terminal residue" evidence="7">
    <location>
        <position position="162"/>
    </location>
</feature>
<keyword evidence="4" id="KW-0325">Glycoprotein</keyword>
<evidence type="ECO:0000313" key="8">
    <source>
        <dbReference type="Proteomes" id="UP000544127"/>
    </source>
</evidence>
<dbReference type="InterPro" id="IPR001190">
    <property type="entry name" value="SRCR"/>
</dbReference>
<protein>
    <submittedName>
        <fullName evidence="7">DMBT1 protein</fullName>
    </submittedName>
</protein>
<dbReference type="GO" id="GO:0031638">
    <property type="term" value="P:zymogen activation"/>
    <property type="evidence" value="ECO:0007669"/>
    <property type="project" value="TreeGrafter"/>
</dbReference>
<name>A0A7K6B0Y1_UPUEP</name>
<evidence type="ECO:0000256" key="1">
    <source>
        <dbReference type="ARBA" id="ARBA00022729"/>
    </source>
</evidence>
<feature type="disulfide bond" evidence="5">
    <location>
        <begin position="61"/>
        <end position="71"/>
    </location>
</feature>
<dbReference type="InterPro" id="IPR036772">
    <property type="entry name" value="SRCR-like_dom_sf"/>
</dbReference>
<dbReference type="GO" id="GO:0005886">
    <property type="term" value="C:plasma membrane"/>
    <property type="evidence" value="ECO:0007669"/>
    <property type="project" value="TreeGrafter"/>
</dbReference>
<comment type="caution">
    <text evidence="5">Lacks conserved residue(s) required for the propagation of feature annotation.</text>
</comment>
<comment type="caution">
    <text evidence="7">The sequence shown here is derived from an EMBL/GenBank/DDBJ whole genome shotgun (WGS) entry which is preliminary data.</text>
</comment>
<keyword evidence="3 5" id="KW-1015">Disulfide bond</keyword>
<evidence type="ECO:0000313" key="7">
    <source>
        <dbReference type="EMBL" id="NWU95884.1"/>
    </source>
</evidence>
<keyword evidence="8" id="KW-1185">Reference proteome</keyword>
<feature type="disulfide bond" evidence="5">
    <location>
        <begin position="17"/>
        <end position="81"/>
    </location>
</feature>
<dbReference type="Gene3D" id="3.10.250.10">
    <property type="entry name" value="SRCR-like domain"/>
    <property type="match status" value="2"/>
</dbReference>
<dbReference type="EMBL" id="VZRI01007855">
    <property type="protein sequence ID" value="NWU95884.1"/>
    <property type="molecule type" value="Genomic_DNA"/>
</dbReference>
<dbReference type="PANTHER" id="PTHR48071:SF24">
    <property type="entry name" value="DELETED IN MALIGNANT BRAIN TUMORS 1 PROTEIN-LIKE"/>
    <property type="match status" value="1"/>
</dbReference>
<dbReference type="SUPFAM" id="SSF56487">
    <property type="entry name" value="SRCR-like"/>
    <property type="match status" value="2"/>
</dbReference>
<feature type="domain" description="SRCR" evidence="6">
    <location>
        <begin position="1"/>
        <end position="92"/>
    </location>
</feature>
<gene>
    <name evidence="7" type="primary">Dmbt1_7</name>
    <name evidence="7" type="ORF">UPUEPO_R06484</name>
</gene>
<dbReference type="OrthoDB" id="536948at2759"/>
<evidence type="ECO:0000256" key="3">
    <source>
        <dbReference type="ARBA" id="ARBA00023157"/>
    </source>
</evidence>
<dbReference type="PRINTS" id="PR00258">
    <property type="entry name" value="SPERACTRCPTR"/>
</dbReference>
<dbReference type="FunFam" id="3.10.250.10:FF:000006">
    <property type="entry name" value="neurotrypsin isoform X2"/>
    <property type="match status" value="1"/>
</dbReference>
<evidence type="ECO:0000259" key="6">
    <source>
        <dbReference type="PROSITE" id="PS50287"/>
    </source>
</evidence>
<dbReference type="AlphaFoldDB" id="A0A7K6B0Y1"/>
<dbReference type="PROSITE" id="PS50287">
    <property type="entry name" value="SRCR_2"/>
    <property type="match status" value="2"/>
</dbReference>
<evidence type="ECO:0000256" key="2">
    <source>
        <dbReference type="ARBA" id="ARBA00022737"/>
    </source>
</evidence>
<dbReference type="Proteomes" id="UP000544127">
    <property type="component" value="Unassembled WGS sequence"/>
</dbReference>
<dbReference type="PANTHER" id="PTHR48071">
    <property type="entry name" value="SRCR DOMAIN-CONTAINING PROTEIN"/>
    <property type="match status" value="1"/>
</dbReference>
<reference evidence="7 8" key="1">
    <citation type="submission" date="2019-09" db="EMBL/GenBank/DDBJ databases">
        <title>Bird 10,000 Genomes (B10K) Project - Family phase.</title>
        <authorList>
            <person name="Zhang G."/>
        </authorList>
    </citation>
    <scope>NUCLEOTIDE SEQUENCE [LARGE SCALE GENOMIC DNA]</scope>
    <source>
        <strain evidence="7">B10K-DU-012-37</strain>
    </source>
</reference>
<evidence type="ECO:0000256" key="4">
    <source>
        <dbReference type="ARBA" id="ARBA00023180"/>
    </source>
</evidence>
<feature type="disulfide bond" evidence="5">
    <location>
        <begin position="30"/>
        <end position="91"/>
    </location>
</feature>
<keyword evidence="2" id="KW-0677">Repeat</keyword>